<feature type="region of interest" description="Disordered" evidence="1">
    <location>
        <begin position="367"/>
        <end position="388"/>
    </location>
</feature>
<sequence length="388" mass="44437">MATLSREILRVCCIRPANRCSILGRRFLFSSEILGIENFKRISIYEKDKVLDKTDFVDKLAHNRYAASFRDRQLVHDLVKLIYITEEQSEVALMTDLLRQLSCNRVDTKEPSVDALNGMLNLEGPLSPRRFQVGPLVFRLLHILKYIHTAQMLYHDKELKPLFMNATCHLLLMDMLYEAGRYQEVVSSFTALQQAQVSAKFPPDGTTLAMAALYKLNTPTSSQEMERLVQEAKEADCGLSRRSLLFAAALALRQRNAQCALDISQTDSNSNETIFRNIKVMALAQFGRMEEAIIMMEEGLKEKLSTPTRTFTVYLDTAKAMSEQFTRCRQPPLETKFETVLTGLDEEGLLSPQTVEHFVNRPILRQRRSQTSQSFKTRLKSPLKLRQK</sequence>
<keyword evidence="3" id="KW-1185">Reference proteome</keyword>
<evidence type="ECO:0000313" key="3">
    <source>
        <dbReference type="Proteomes" id="UP001374579"/>
    </source>
</evidence>
<dbReference type="InterPro" id="IPR034629">
    <property type="entry name" value="PTCD2"/>
</dbReference>
<dbReference type="GO" id="GO:0007005">
    <property type="term" value="P:mitochondrion organization"/>
    <property type="evidence" value="ECO:0007669"/>
    <property type="project" value="TreeGrafter"/>
</dbReference>
<gene>
    <name evidence="2" type="ORF">V1264_002268</name>
</gene>
<dbReference type="AlphaFoldDB" id="A0AAN9GRY0"/>
<dbReference type="GO" id="GO:0005739">
    <property type="term" value="C:mitochondrion"/>
    <property type="evidence" value="ECO:0007669"/>
    <property type="project" value="InterPro"/>
</dbReference>
<comment type="caution">
    <text evidence="2">The sequence shown here is derived from an EMBL/GenBank/DDBJ whole genome shotgun (WGS) entry which is preliminary data.</text>
</comment>
<evidence type="ECO:0000313" key="2">
    <source>
        <dbReference type="EMBL" id="KAK7116615.1"/>
    </source>
</evidence>
<protein>
    <recommendedName>
        <fullName evidence="4">Pentatricopeptide repeat-containing protein 2, mitochondrial</fullName>
    </recommendedName>
</protein>
<dbReference type="EMBL" id="JBAMIC010000001">
    <property type="protein sequence ID" value="KAK7116615.1"/>
    <property type="molecule type" value="Genomic_DNA"/>
</dbReference>
<reference evidence="2 3" key="1">
    <citation type="submission" date="2024-02" db="EMBL/GenBank/DDBJ databases">
        <title>Chromosome-scale genome assembly of the rough periwinkle Littorina saxatilis.</title>
        <authorList>
            <person name="De Jode A."/>
            <person name="Faria R."/>
            <person name="Formenti G."/>
            <person name="Sims Y."/>
            <person name="Smith T.P."/>
            <person name="Tracey A."/>
            <person name="Wood J.M.D."/>
            <person name="Zagrodzka Z.B."/>
            <person name="Johannesson K."/>
            <person name="Butlin R.K."/>
            <person name="Leder E.H."/>
        </authorList>
    </citation>
    <scope>NUCLEOTIDE SEQUENCE [LARGE SCALE GENOMIC DNA]</scope>
    <source>
        <strain evidence="2">Snail1</strain>
        <tissue evidence="2">Muscle</tissue>
    </source>
</reference>
<accession>A0AAN9GRY0</accession>
<feature type="compositionally biased region" description="Basic residues" evidence="1">
    <location>
        <begin position="377"/>
        <end position="388"/>
    </location>
</feature>
<organism evidence="2 3">
    <name type="scientific">Littorina saxatilis</name>
    <dbReference type="NCBI Taxonomy" id="31220"/>
    <lineage>
        <taxon>Eukaryota</taxon>
        <taxon>Metazoa</taxon>
        <taxon>Spiralia</taxon>
        <taxon>Lophotrochozoa</taxon>
        <taxon>Mollusca</taxon>
        <taxon>Gastropoda</taxon>
        <taxon>Caenogastropoda</taxon>
        <taxon>Littorinimorpha</taxon>
        <taxon>Littorinoidea</taxon>
        <taxon>Littorinidae</taxon>
        <taxon>Littorina</taxon>
    </lineage>
</organism>
<dbReference type="GO" id="GO:0050684">
    <property type="term" value="P:regulation of mRNA processing"/>
    <property type="evidence" value="ECO:0007669"/>
    <property type="project" value="InterPro"/>
</dbReference>
<dbReference type="PANTHER" id="PTHR14700:SF0">
    <property type="entry name" value="PENTATRICOPEPTIDE REPEAT-CONTAINING PROTEIN 2, MITOCHONDRIAL"/>
    <property type="match status" value="1"/>
</dbReference>
<dbReference type="PANTHER" id="PTHR14700">
    <property type="entry name" value="PENTATRICOPEPTIDE REPEAT-CONTAINING PROTEIN 2, MITOCHONDRIAL"/>
    <property type="match status" value="1"/>
</dbReference>
<evidence type="ECO:0000256" key="1">
    <source>
        <dbReference type="SAM" id="MobiDB-lite"/>
    </source>
</evidence>
<dbReference type="GO" id="GO:0003723">
    <property type="term" value="F:RNA binding"/>
    <property type="evidence" value="ECO:0007669"/>
    <property type="project" value="TreeGrafter"/>
</dbReference>
<name>A0AAN9GRY0_9CAEN</name>
<proteinExistence type="predicted"/>
<evidence type="ECO:0008006" key="4">
    <source>
        <dbReference type="Google" id="ProtNLM"/>
    </source>
</evidence>
<dbReference type="Proteomes" id="UP001374579">
    <property type="component" value="Unassembled WGS sequence"/>
</dbReference>